<reference evidence="2 3" key="1">
    <citation type="submission" date="2017-05" db="EMBL/GenBank/DDBJ databases">
        <authorList>
            <person name="Varghese N."/>
            <person name="Submissions S."/>
        </authorList>
    </citation>
    <scope>NUCLEOTIDE SEQUENCE [LARGE SCALE GENOMIC DNA]</scope>
    <source>
        <strain evidence="2 3">DSM 29506</strain>
    </source>
</reference>
<feature type="region of interest" description="Disordered" evidence="1">
    <location>
        <begin position="92"/>
        <end position="168"/>
    </location>
</feature>
<dbReference type="Proteomes" id="UP000316030">
    <property type="component" value="Unassembled WGS sequence"/>
</dbReference>
<accession>A0A521B5C5</accession>
<organism evidence="2 3">
    <name type="scientific">Thalassovita litoralis</name>
    <dbReference type="NCBI Taxonomy" id="1010611"/>
    <lineage>
        <taxon>Bacteria</taxon>
        <taxon>Pseudomonadati</taxon>
        <taxon>Pseudomonadota</taxon>
        <taxon>Alphaproteobacteria</taxon>
        <taxon>Rhodobacterales</taxon>
        <taxon>Roseobacteraceae</taxon>
        <taxon>Thalassovita</taxon>
    </lineage>
</organism>
<evidence type="ECO:0000313" key="2">
    <source>
        <dbReference type="EMBL" id="SMO42308.1"/>
    </source>
</evidence>
<name>A0A521B5C5_9RHOB</name>
<keyword evidence="3" id="KW-1185">Reference proteome</keyword>
<evidence type="ECO:0008006" key="4">
    <source>
        <dbReference type="Google" id="ProtNLM"/>
    </source>
</evidence>
<dbReference type="EMBL" id="FXTO01000002">
    <property type="protein sequence ID" value="SMO42308.1"/>
    <property type="molecule type" value="Genomic_DNA"/>
</dbReference>
<dbReference type="AlphaFoldDB" id="A0A521B5C5"/>
<evidence type="ECO:0000313" key="3">
    <source>
        <dbReference type="Proteomes" id="UP000316030"/>
    </source>
</evidence>
<protein>
    <recommendedName>
        <fullName evidence="4">DUF4177 domain-containing protein</fullName>
    </recommendedName>
</protein>
<gene>
    <name evidence="2" type="ORF">SAMN06265173_102138</name>
</gene>
<dbReference type="RefSeq" id="WP_185958915.1">
    <property type="nucleotide sequence ID" value="NZ_FXTO01000002.1"/>
</dbReference>
<sequence length="168" mass="17990">MPHYEYRVVPAPTKGQKAKGVRGHENRFAYALQDLMNRMGAEGWEYQRAETLPSEERHGLTSVTTTYRNVLVFRRPVAGTDDAFVTRLLDAPAAPPAPLPAPAASGQQDTPDGFFDRGTDNGVEDAEDLDSPAAALLKARASQMNATPSAPPSPENAEKSGTGPNTAN</sequence>
<evidence type="ECO:0000256" key="1">
    <source>
        <dbReference type="SAM" id="MobiDB-lite"/>
    </source>
</evidence>
<proteinExistence type="predicted"/>